<dbReference type="InterPro" id="IPR012657">
    <property type="entry name" value="23S_rRNA-intervening_sequence"/>
</dbReference>
<dbReference type="PANTHER" id="PTHR38471:SF2">
    <property type="entry name" value="FOUR HELIX BUNDLE PROTEIN"/>
    <property type="match status" value="1"/>
</dbReference>
<evidence type="ECO:0000313" key="1">
    <source>
        <dbReference type="EMBL" id="OGN33594.1"/>
    </source>
</evidence>
<organism evidence="1 2">
    <name type="scientific">Candidatus Yanofskybacteria bacterium RIFCSPLOWO2_12_FULL_43_11b</name>
    <dbReference type="NCBI Taxonomy" id="1802710"/>
    <lineage>
        <taxon>Bacteria</taxon>
        <taxon>Candidatus Yanofskyibacteriota</taxon>
    </lineage>
</organism>
<name>A0A1F8H7S9_9BACT</name>
<sequence>MNTQIQNSKPKYDLEDRTAKFGENIIDFARSVKPDYINKPIITQLIRSGTSIGANYMEANGAESKKDFLHKISICKKESKESLHFLRMVAKSNPEVTQQARNLWCEVHELTLIFGSITKKKV</sequence>
<dbReference type="InterPro" id="IPR036583">
    <property type="entry name" value="23S_rRNA_IVS_sf"/>
</dbReference>
<dbReference type="SUPFAM" id="SSF158446">
    <property type="entry name" value="IVS-encoded protein-like"/>
    <property type="match status" value="1"/>
</dbReference>
<protein>
    <submittedName>
        <fullName evidence="1">Four helix bundle protein</fullName>
    </submittedName>
</protein>
<dbReference type="Gene3D" id="1.20.1440.60">
    <property type="entry name" value="23S rRNA-intervening sequence"/>
    <property type="match status" value="1"/>
</dbReference>
<comment type="caution">
    <text evidence="1">The sequence shown here is derived from an EMBL/GenBank/DDBJ whole genome shotgun (WGS) entry which is preliminary data.</text>
</comment>
<dbReference type="AlphaFoldDB" id="A0A1F8H7S9"/>
<dbReference type="PIRSF" id="PIRSF035652">
    <property type="entry name" value="CHP02436"/>
    <property type="match status" value="1"/>
</dbReference>
<dbReference type="Proteomes" id="UP000177745">
    <property type="component" value="Unassembled WGS sequence"/>
</dbReference>
<reference evidence="1 2" key="1">
    <citation type="journal article" date="2016" name="Nat. Commun.">
        <title>Thousands of microbial genomes shed light on interconnected biogeochemical processes in an aquifer system.</title>
        <authorList>
            <person name="Anantharaman K."/>
            <person name="Brown C.T."/>
            <person name="Hug L.A."/>
            <person name="Sharon I."/>
            <person name="Castelle C.J."/>
            <person name="Probst A.J."/>
            <person name="Thomas B.C."/>
            <person name="Singh A."/>
            <person name="Wilkins M.J."/>
            <person name="Karaoz U."/>
            <person name="Brodie E.L."/>
            <person name="Williams K.H."/>
            <person name="Hubbard S.S."/>
            <person name="Banfield J.F."/>
        </authorList>
    </citation>
    <scope>NUCLEOTIDE SEQUENCE [LARGE SCALE GENOMIC DNA]</scope>
</reference>
<dbReference type="Pfam" id="PF05635">
    <property type="entry name" value="23S_rRNA_IVP"/>
    <property type="match status" value="1"/>
</dbReference>
<dbReference type="NCBIfam" id="TIGR02436">
    <property type="entry name" value="four helix bundle protein"/>
    <property type="match status" value="1"/>
</dbReference>
<accession>A0A1F8H7S9</accession>
<evidence type="ECO:0000313" key="2">
    <source>
        <dbReference type="Proteomes" id="UP000177745"/>
    </source>
</evidence>
<proteinExistence type="predicted"/>
<dbReference type="PANTHER" id="PTHR38471">
    <property type="entry name" value="FOUR HELIX BUNDLE PROTEIN"/>
    <property type="match status" value="1"/>
</dbReference>
<dbReference type="EMBL" id="MGKY01000015">
    <property type="protein sequence ID" value="OGN33594.1"/>
    <property type="molecule type" value="Genomic_DNA"/>
</dbReference>
<gene>
    <name evidence="1" type="ORF">A3G51_02860</name>
</gene>